<evidence type="ECO:0000256" key="3">
    <source>
        <dbReference type="ARBA" id="ARBA00022679"/>
    </source>
</evidence>
<dbReference type="Pfam" id="PF04963">
    <property type="entry name" value="Sigma54_CBD"/>
    <property type="match status" value="1"/>
</dbReference>
<evidence type="ECO:0000313" key="11">
    <source>
        <dbReference type="EMBL" id="SMG15055.1"/>
    </source>
</evidence>
<dbReference type="AlphaFoldDB" id="A0A1X7IKK4"/>
<dbReference type="InterPro" id="IPR007046">
    <property type="entry name" value="RNA_pol_sigma_54_core-bd"/>
</dbReference>
<reference evidence="12" key="1">
    <citation type="submission" date="2017-04" db="EMBL/GenBank/DDBJ databases">
        <authorList>
            <person name="Varghese N."/>
            <person name="Submissions S."/>
        </authorList>
    </citation>
    <scope>NUCLEOTIDE SEQUENCE [LARGE SCALE GENOMIC DNA]</scope>
    <source>
        <strain evidence="12">USBA 82</strain>
    </source>
</reference>
<evidence type="ECO:0000259" key="10">
    <source>
        <dbReference type="Pfam" id="PF04963"/>
    </source>
</evidence>
<dbReference type="GO" id="GO:0003677">
    <property type="term" value="F:DNA binding"/>
    <property type="evidence" value="ECO:0007669"/>
    <property type="project" value="UniProtKB-KW"/>
</dbReference>
<dbReference type="InterPro" id="IPR038709">
    <property type="entry name" value="RpoN_core-bd_sf"/>
</dbReference>
<evidence type="ECO:0000259" key="9">
    <source>
        <dbReference type="Pfam" id="PF04552"/>
    </source>
</evidence>
<keyword evidence="2" id="KW-0240">DNA-directed RNA polymerase</keyword>
<organism evidence="11 12">
    <name type="scientific">Dethiosulfovibrio salsuginis</name>
    <dbReference type="NCBI Taxonomy" id="561720"/>
    <lineage>
        <taxon>Bacteria</taxon>
        <taxon>Thermotogati</taxon>
        <taxon>Synergistota</taxon>
        <taxon>Synergistia</taxon>
        <taxon>Synergistales</taxon>
        <taxon>Dethiosulfovibrionaceae</taxon>
        <taxon>Dethiosulfovibrio</taxon>
    </lineage>
</organism>
<evidence type="ECO:0000256" key="1">
    <source>
        <dbReference type="ARBA" id="ARBA00008798"/>
    </source>
</evidence>
<evidence type="ECO:0000313" key="12">
    <source>
        <dbReference type="Proteomes" id="UP000193355"/>
    </source>
</evidence>
<dbReference type="GO" id="GO:0016987">
    <property type="term" value="F:sigma factor activity"/>
    <property type="evidence" value="ECO:0007669"/>
    <property type="project" value="UniProtKB-KW"/>
</dbReference>
<evidence type="ECO:0000256" key="5">
    <source>
        <dbReference type="ARBA" id="ARBA00023015"/>
    </source>
</evidence>
<dbReference type="RefSeq" id="WP_085543738.1">
    <property type="nucleotide sequence ID" value="NZ_FXBB01000003.1"/>
</dbReference>
<feature type="domain" description="RNA polymerase sigma factor 54 DNA-binding" evidence="9">
    <location>
        <begin position="266"/>
        <end position="350"/>
    </location>
</feature>
<proteinExistence type="inferred from homology"/>
<dbReference type="InterPro" id="IPR007634">
    <property type="entry name" value="RNA_pol_sigma_54_DNA-bd"/>
</dbReference>
<keyword evidence="6" id="KW-0731">Sigma factor</keyword>
<dbReference type="GO" id="GO:0000428">
    <property type="term" value="C:DNA-directed RNA polymerase complex"/>
    <property type="evidence" value="ECO:0007669"/>
    <property type="project" value="UniProtKB-KW"/>
</dbReference>
<dbReference type="Gene3D" id="1.10.10.1330">
    <property type="entry name" value="RNA polymerase sigma-54 factor, core-binding domain"/>
    <property type="match status" value="1"/>
</dbReference>
<dbReference type="PANTHER" id="PTHR32248:SF4">
    <property type="entry name" value="RNA POLYMERASE SIGMA-54 FACTOR"/>
    <property type="match status" value="1"/>
</dbReference>
<dbReference type="PROSITE" id="PS50044">
    <property type="entry name" value="SIGMA54_3"/>
    <property type="match status" value="1"/>
</dbReference>
<comment type="similarity">
    <text evidence="1">Belongs to the sigma-54 factor family.</text>
</comment>
<dbReference type="GO" id="GO:0006352">
    <property type="term" value="P:DNA-templated transcription initiation"/>
    <property type="evidence" value="ECO:0007669"/>
    <property type="project" value="InterPro"/>
</dbReference>
<keyword evidence="7" id="KW-0238">DNA-binding</keyword>
<sequence length="393" mass="43201">MASINVTPSPVQRLELQPLPLPILIQELKILTMPLPELTEHLSSKLGDNLIYRVDPPRSIGDWDGWEERLTSQPSIGDDLIVQMAALPALKGRRDSLSRDLVDWLDYRGYLAGSEVDIAENLGLDPESLTEILDQARGSLDPPGIFARDLTHCLLLQLARMGREQGDGATLLREASEALTSGGYSQAAISLGWTEKRTKAAMDELSRLDPSPGRAERAHPVVPEVALYPDGIRAAVLLEENLPKIRMTPLEWDDHRIDAMTREGLKVVKDMARRYSTKIAVALALGDIQRSYLTGLSPAPGSATLEDVGDRTGYCPSTVQRTASSTWTTTPRGTMPLSNLFSRPLKARPDISVAQLRWVIENRTAIGDGIGRIAKDLGIPVRTVSWHRSKMGK</sequence>
<evidence type="ECO:0000256" key="4">
    <source>
        <dbReference type="ARBA" id="ARBA00022695"/>
    </source>
</evidence>
<evidence type="ECO:0000256" key="7">
    <source>
        <dbReference type="ARBA" id="ARBA00023125"/>
    </source>
</evidence>
<dbReference type="PRINTS" id="PR00045">
    <property type="entry name" value="SIGMA54FCT"/>
</dbReference>
<feature type="domain" description="RNA polymerase sigma factor 54 core-binding" evidence="10">
    <location>
        <begin position="67"/>
        <end position="248"/>
    </location>
</feature>
<protein>
    <submittedName>
        <fullName evidence="11">RNA polymerase, sigma 54 subunit, RpoN/SigL</fullName>
    </submittedName>
</protein>
<dbReference type="Pfam" id="PF04552">
    <property type="entry name" value="Sigma54_DBD"/>
    <property type="match status" value="1"/>
</dbReference>
<evidence type="ECO:0000256" key="6">
    <source>
        <dbReference type="ARBA" id="ARBA00023082"/>
    </source>
</evidence>
<dbReference type="STRING" id="561720.SAMN06275492_10312"/>
<evidence type="ECO:0000256" key="8">
    <source>
        <dbReference type="ARBA" id="ARBA00023163"/>
    </source>
</evidence>
<evidence type="ECO:0000256" key="2">
    <source>
        <dbReference type="ARBA" id="ARBA00022478"/>
    </source>
</evidence>
<keyword evidence="8" id="KW-0804">Transcription</keyword>
<gene>
    <name evidence="11" type="ORF">SAMN06275492_10312</name>
</gene>
<keyword evidence="12" id="KW-1185">Reference proteome</keyword>
<dbReference type="GO" id="GO:0001216">
    <property type="term" value="F:DNA-binding transcription activator activity"/>
    <property type="evidence" value="ECO:0007669"/>
    <property type="project" value="InterPro"/>
</dbReference>
<keyword evidence="3" id="KW-0808">Transferase</keyword>
<name>A0A1X7IKK4_9BACT</name>
<dbReference type="EMBL" id="FXBB01000003">
    <property type="protein sequence ID" value="SMG15055.1"/>
    <property type="molecule type" value="Genomic_DNA"/>
</dbReference>
<keyword evidence="5" id="KW-0805">Transcription regulation</keyword>
<dbReference type="Proteomes" id="UP000193355">
    <property type="component" value="Unassembled WGS sequence"/>
</dbReference>
<dbReference type="InterPro" id="IPR000394">
    <property type="entry name" value="RNA_pol_sigma_54"/>
</dbReference>
<dbReference type="PANTHER" id="PTHR32248">
    <property type="entry name" value="RNA POLYMERASE SIGMA-54 FACTOR"/>
    <property type="match status" value="1"/>
</dbReference>
<dbReference type="PIRSF" id="PIRSF000774">
    <property type="entry name" value="RpoN"/>
    <property type="match status" value="1"/>
</dbReference>
<keyword evidence="4" id="KW-0548">Nucleotidyltransferase</keyword>
<dbReference type="OrthoDB" id="3527at2"/>
<accession>A0A1X7IKK4</accession>
<dbReference type="GO" id="GO:0016779">
    <property type="term" value="F:nucleotidyltransferase activity"/>
    <property type="evidence" value="ECO:0007669"/>
    <property type="project" value="UniProtKB-KW"/>
</dbReference>